<name>D4ZL34_SHEVD</name>
<feature type="transmembrane region" description="Helical" evidence="1">
    <location>
        <begin position="60"/>
        <end position="79"/>
    </location>
</feature>
<evidence type="ECO:0000256" key="1">
    <source>
        <dbReference type="SAM" id="Phobius"/>
    </source>
</evidence>
<dbReference type="KEGG" id="svo:SVI_2412"/>
<accession>D4ZL34</accession>
<evidence type="ECO:0000313" key="2">
    <source>
        <dbReference type="EMBL" id="BAJ02383.1"/>
    </source>
</evidence>
<sequence length="171" mass="20031">MLAIQEKQNLFPVQLEVLVVMSPLVKEREHFIGTFFYWVPAMIVLIISKEISEYLLFDDLSTKVFSMFTLVYTPVYVFILRRFYKKRCVTIFVEISLVFSIYSSMFLWCIHSDVRLFEALAYAFDIEEDVVKNILSIAYLLLIFEVVNVISKCEIKRIAIKGSEQEGSPRI</sequence>
<dbReference type="RefSeq" id="WP_013051687.1">
    <property type="nucleotide sequence ID" value="NC_014012.1"/>
</dbReference>
<gene>
    <name evidence="2" type="ordered locus">SVI_2412</name>
</gene>
<keyword evidence="1" id="KW-1133">Transmembrane helix</keyword>
<reference evidence="3" key="1">
    <citation type="journal article" date="2010" name="Mol. Biosyst.">
        <title>Complete genome sequence and comparative analysis of Shewanella violacea, a psychrophilic and piezophilic bacterium from deep sea floor sediments.</title>
        <authorList>
            <person name="Aono E."/>
            <person name="Baba T."/>
            <person name="Ara T."/>
            <person name="Nishi T."/>
            <person name="Nakamichi T."/>
            <person name="Inamoto E."/>
            <person name="Toyonaga H."/>
            <person name="Hasegawa M."/>
            <person name="Takai Y."/>
            <person name="Okumura Y."/>
            <person name="Baba M."/>
            <person name="Tomita M."/>
            <person name="Kato C."/>
            <person name="Oshima T."/>
            <person name="Nakasone K."/>
            <person name="Mori H."/>
        </authorList>
    </citation>
    <scope>NUCLEOTIDE SEQUENCE [LARGE SCALE GENOMIC DNA]</scope>
    <source>
        <strain evidence="3">JCM 10179 / CIP 106290 / LMG 19151 / DSS12</strain>
    </source>
</reference>
<keyword evidence="3" id="KW-1185">Reference proteome</keyword>
<organism evidence="2 3">
    <name type="scientific">Shewanella violacea (strain JCM 10179 / CIP 106290 / LMG 19151 / DSS12)</name>
    <dbReference type="NCBI Taxonomy" id="637905"/>
    <lineage>
        <taxon>Bacteria</taxon>
        <taxon>Pseudomonadati</taxon>
        <taxon>Pseudomonadota</taxon>
        <taxon>Gammaproteobacteria</taxon>
        <taxon>Alteromonadales</taxon>
        <taxon>Shewanellaceae</taxon>
        <taxon>Shewanella</taxon>
    </lineage>
</organism>
<dbReference type="EMBL" id="AP011177">
    <property type="protein sequence ID" value="BAJ02383.1"/>
    <property type="molecule type" value="Genomic_DNA"/>
</dbReference>
<evidence type="ECO:0000313" key="3">
    <source>
        <dbReference type="Proteomes" id="UP000002350"/>
    </source>
</evidence>
<feature type="transmembrane region" description="Helical" evidence="1">
    <location>
        <begin position="91"/>
        <end position="110"/>
    </location>
</feature>
<keyword evidence="1" id="KW-0812">Transmembrane</keyword>
<protein>
    <submittedName>
        <fullName evidence="2">Uncharacterized protein</fullName>
    </submittedName>
</protein>
<dbReference type="AlphaFoldDB" id="D4ZL34"/>
<proteinExistence type="predicted"/>
<feature type="transmembrane region" description="Helical" evidence="1">
    <location>
        <begin position="31"/>
        <end position="48"/>
    </location>
</feature>
<dbReference type="Proteomes" id="UP000002350">
    <property type="component" value="Chromosome"/>
</dbReference>
<keyword evidence="1" id="KW-0472">Membrane</keyword>
<feature type="transmembrane region" description="Helical" evidence="1">
    <location>
        <begin position="130"/>
        <end position="151"/>
    </location>
</feature>
<dbReference type="HOGENOM" id="CLU_1561832_0_0_6"/>